<keyword evidence="4" id="KW-1003">Cell membrane</keyword>
<evidence type="ECO:0000256" key="10">
    <source>
        <dbReference type="SAM" id="SignalP"/>
    </source>
</evidence>
<keyword evidence="8" id="KW-1133">Transmembrane helix</keyword>
<dbReference type="GO" id="GO:0098797">
    <property type="term" value="C:plasma membrane protein complex"/>
    <property type="evidence" value="ECO:0007669"/>
    <property type="project" value="TreeGrafter"/>
</dbReference>
<keyword evidence="9" id="KW-0472">Membrane</keyword>
<dbReference type="NCBIfam" id="TIGR01352">
    <property type="entry name" value="tonB_Cterm"/>
    <property type="match status" value="2"/>
</dbReference>
<feature type="signal peptide" evidence="10">
    <location>
        <begin position="1"/>
        <end position="22"/>
    </location>
</feature>
<evidence type="ECO:0000256" key="7">
    <source>
        <dbReference type="ARBA" id="ARBA00022927"/>
    </source>
</evidence>
<dbReference type="Gene3D" id="3.30.1150.10">
    <property type="match status" value="2"/>
</dbReference>
<reference evidence="12 13" key="1">
    <citation type="submission" date="2019-01" db="EMBL/GenBank/DDBJ databases">
        <title>Lacunisphaera sp. strain TWA-58.</title>
        <authorList>
            <person name="Chen W.-M."/>
        </authorList>
    </citation>
    <scope>NUCLEOTIDE SEQUENCE [LARGE SCALE GENOMIC DNA]</scope>
    <source>
        <strain evidence="12 13">TWA-58</strain>
    </source>
</reference>
<comment type="caution">
    <text evidence="12">The sequence shown here is derived from an EMBL/GenBank/DDBJ whole genome shotgun (WGS) entry which is preliminary data.</text>
</comment>
<evidence type="ECO:0000256" key="3">
    <source>
        <dbReference type="ARBA" id="ARBA00022448"/>
    </source>
</evidence>
<evidence type="ECO:0000256" key="8">
    <source>
        <dbReference type="ARBA" id="ARBA00022989"/>
    </source>
</evidence>
<dbReference type="EMBL" id="SDHX01000001">
    <property type="protein sequence ID" value="RXK54443.1"/>
    <property type="molecule type" value="Genomic_DNA"/>
</dbReference>
<dbReference type="PANTHER" id="PTHR33446:SF2">
    <property type="entry name" value="PROTEIN TONB"/>
    <property type="match status" value="1"/>
</dbReference>
<dbReference type="InterPro" id="IPR037682">
    <property type="entry name" value="TonB_C"/>
</dbReference>
<dbReference type="PANTHER" id="PTHR33446">
    <property type="entry name" value="PROTEIN TONB-RELATED"/>
    <property type="match status" value="1"/>
</dbReference>
<evidence type="ECO:0000256" key="6">
    <source>
        <dbReference type="ARBA" id="ARBA00022692"/>
    </source>
</evidence>
<feature type="chain" id="PRO_5020845598" evidence="10">
    <location>
        <begin position="23"/>
        <end position="234"/>
    </location>
</feature>
<dbReference type="GO" id="GO:0055085">
    <property type="term" value="P:transmembrane transport"/>
    <property type="evidence" value="ECO:0007669"/>
    <property type="project" value="InterPro"/>
</dbReference>
<evidence type="ECO:0000256" key="1">
    <source>
        <dbReference type="ARBA" id="ARBA00004383"/>
    </source>
</evidence>
<keyword evidence="10" id="KW-0732">Signal</keyword>
<protein>
    <submittedName>
        <fullName evidence="12">TonB family protein</fullName>
    </submittedName>
</protein>
<dbReference type="AlphaFoldDB" id="A0A4Q1C6E7"/>
<evidence type="ECO:0000313" key="12">
    <source>
        <dbReference type="EMBL" id="RXK54443.1"/>
    </source>
</evidence>
<evidence type="ECO:0000256" key="2">
    <source>
        <dbReference type="ARBA" id="ARBA00006555"/>
    </source>
</evidence>
<dbReference type="RefSeq" id="WP_129045808.1">
    <property type="nucleotide sequence ID" value="NZ_SDHX01000001.1"/>
</dbReference>
<dbReference type="GO" id="GO:0015031">
    <property type="term" value="P:protein transport"/>
    <property type="evidence" value="ECO:0007669"/>
    <property type="project" value="UniProtKB-KW"/>
</dbReference>
<evidence type="ECO:0000256" key="9">
    <source>
        <dbReference type="ARBA" id="ARBA00023136"/>
    </source>
</evidence>
<evidence type="ECO:0000259" key="11">
    <source>
        <dbReference type="PROSITE" id="PS52015"/>
    </source>
</evidence>
<comment type="similarity">
    <text evidence="2">Belongs to the TonB family.</text>
</comment>
<organism evidence="12 13">
    <name type="scientific">Oleiharenicola lentus</name>
    <dbReference type="NCBI Taxonomy" id="2508720"/>
    <lineage>
        <taxon>Bacteria</taxon>
        <taxon>Pseudomonadati</taxon>
        <taxon>Verrucomicrobiota</taxon>
        <taxon>Opitutia</taxon>
        <taxon>Opitutales</taxon>
        <taxon>Opitutaceae</taxon>
        <taxon>Oleiharenicola</taxon>
    </lineage>
</organism>
<dbReference type="InterPro" id="IPR006260">
    <property type="entry name" value="TonB/TolA_C"/>
</dbReference>
<dbReference type="PROSITE" id="PS52015">
    <property type="entry name" value="TONB_CTD"/>
    <property type="match status" value="1"/>
</dbReference>
<dbReference type="SUPFAM" id="SSF74653">
    <property type="entry name" value="TolA/TonB C-terminal domain"/>
    <property type="match status" value="2"/>
</dbReference>
<dbReference type="GO" id="GO:0031992">
    <property type="term" value="F:energy transducer activity"/>
    <property type="evidence" value="ECO:0007669"/>
    <property type="project" value="TreeGrafter"/>
</dbReference>
<proteinExistence type="inferred from homology"/>
<dbReference type="Pfam" id="PF03544">
    <property type="entry name" value="TonB_C"/>
    <property type="match status" value="2"/>
</dbReference>
<dbReference type="InterPro" id="IPR051045">
    <property type="entry name" value="TonB-dependent_transducer"/>
</dbReference>
<dbReference type="Proteomes" id="UP000290218">
    <property type="component" value="Unassembled WGS sequence"/>
</dbReference>
<evidence type="ECO:0000256" key="5">
    <source>
        <dbReference type="ARBA" id="ARBA00022519"/>
    </source>
</evidence>
<evidence type="ECO:0000256" key="4">
    <source>
        <dbReference type="ARBA" id="ARBA00022475"/>
    </source>
</evidence>
<gene>
    <name evidence="12" type="ORF">ESB00_00660</name>
</gene>
<keyword evidence="3" id="KW-0813">Transport</keyword>
<keyword evidence="5" id="KW-0997">Cell inner membrane</keyword>
<name>A0A4Q1C6E7_9BACT</name>
<evidence type="ECO:0000313" key="13">
    <source>
        <dbReference type="Proteomes" id="UP000290218"/>
    </source>
</evidence>
<keyword evidence="6" id="KW-0812">Transmembrane</keyword>
<comment type="subcellular location">
    <subcellularLocation>
        <location evidence="1">Cell inner membrane</location>
        <topology evidence="1">Single-pass membrane protein</topology>
        <orientation evidence="1">Periplasmic side</orientation>
    </subcellularLocation>
</comment>
<accession>A0A4Q1C6E7</accession>
<dbReference type="OrthoDB" id="192927at2"/>
<keyword evidence="7" id="KW-0653">Protein transport</keyword>
<keyword evidence="13" id="KW-1185">Reference proteome</keyword>
<feature type="domain" description="TonB C-terminal" evidence="11">
    <location>
        <begin position="106"/>
        <end position="201"/>
    </location>
</feature>
<sequence>MKPLLRFLLLIAIASSLLTARAQTAVAPGYKVVVEITFDEQGVAEEGKVVSSDDPSGARVLDQIALRLAEEVKQAPRTGKDGKPVKFKARAPFNFPVEGDEGAAANEAPKPALKAAPLPAYPENLAASGTVGGAIVELVIGADGAVKQASVLRSSHPEFANAAFAAVQQWQFAPAQKDGAAVESRWRVAINFSVDEKEADWMWRVAPRPSLGAFTAVRAKLPPAAPAVAPAEKK</sequence>